<comment type="caution">
    <text evidence="2">The sequence shown here is derived from an EMBL/GenBank/DDBJ whole genome shotgun (WGS) entry which is preliminary data.</text>
</comment>
<evidence type="ECO:0000256" key="1">
    <source>
        <dbReference type="SAM" id="MobiDB-lite"/>
    </source>
</evidence>
<protein>
    <submittedName>
        <fullName evidence="2">Uncharacterized protein</fullName>
    </submittedName>
</protein>
<feature type="compositionally biased region" description="Low complexity" evidence="1">
    <location>
        <begin position="44"/>
        <end position="67"/>
    </location>
</feature>
<sequence>MISKGRPGAAASTGTSSINDLNAFTYDTSNITLIWPKLRIASDTSTTTSMSPSSSSSAYSSFRASPPVLSGTSVAPTSTTSQNTGGFRLVPCEIEVADAVVVVIETVPGSGRSRAMLLVGPAAQPYRQPSSRPIMKNSRVHPYKIAPTQNLNHRLSMLSIRSQLG</sequence>
<evidence type="ECO:0000313" key="2">
    <source>
        <dbReference type="EMBL" id="KAJ3569189.1"/>
    </source>
</evidence>
<accession>A0AAD5VZL4</accession>
<dbReference type="EMBL" id="JANIEX010000302">
    <property type="protein sequence ID" value="KAJ3569189.1"/>
    <property type="molecule type" value="Genomic_DNA"/>
</dbReference>
<feature type="region of interest" description="Disordered" evidence="1">
    <location>
        <begin position="44"/>
        <end position="85"/>
    </location>
</feature>
<reference evidence="2" key="1">
    <citation type="submission" date="2022-07" db="EMBL/GenBank/DDBJ databases">
        <title>Genome Sequence of Leucocoprinus birnbaumii.</title>
        <authorList>
            <person name="Buettner E."/>
        </authorList>
    </citation>
    <scope>NUCLEOTIDE SEQUENCE</scope>
    <source>
        <strain evidence="2">VT141</strain>
    </source>
</reference>
<dbReference type="AlphaFoldDB" id="A0AAD5VZL4"/>
<name>A0AAD5VZL4_9AGAR</name>
<dbReference type="Proteomes" id="UP001213000">
    <property type="component" value="Unassembled WGS sequence"/>
</dbReference>
<keyword evidence="3" id="KW-1185">Reference proteome</keyword>
<proteinExistence type="predicted"/>
<feature type="compositionally biased region" description="Polar residues" evidence="1">
    <location>
        <begin position="70"/>
        <end position="85"/>
    </location>
</feature>
<evidence type="ECO:0000313" key="3">
    <source>
        <dbReference type="Proteomes" id="UP001213000"/>
    </source>
</evidence>
<gene>
    <name evidence="2" type="ORF">NP233_g5214</name>
</gene>
<organism evidence="2 3">
    <name type="scientific">Leucocoprinus birnbaumii</name>
    <dbReference type="NCBI Taxonomy" id="56174"/>
    <lineage>
        <taxon>Eukaryota</taxon>
        <taxon>Fungi</taxon>
        <taxon>Dikarya</taxon>
        <taxon>Basidiomycota</taxon>
        <taxon>Agaricomycotina</taxon>
        <taxon>Agaricomycetes</taxon>
        <taxon>Agaricomycetidae</taxon>
        <taxon>Agaricales</taxon>
        <taxon>Agaricineae</taxon>
        <taxon>Agaricaceae</taxon>
        <taxon>Leucocoprinus</taxon>
    </lineage>
</organism>